<proteinExistence type="inferred from homology"/>
<dbReference type="InterPro" id="IPR055095">
    <property type="entry name" value="NUP210_Ig_C"/>
</dbReference>
<dbReference type="Pfam" id="PF24902">
    <property type="entry name" value="Ig_NUP210_9th"/>
    <property type="match status" value="1"/>
</dbReference>
<dbReference type="InterPro" id="IPR056898">
    <property type="entry name" value="Ig_NUP210_6th"/>
</dbReference>
<dbReference type="GeneID" id="106466897"/>
<dbReference type="InterPro" id="IPR055094">
    <property type="entry name" value="NUP210_Ig15"/>
</dbReference>
<evidence type="ECO:0000259" key="12">
    <source>
        <dbReference type="SMART" id="SM00635"/>
    </source>
</evidence>
<dbReference type="Proteomes" id="UP000694941">
    <property type="component" value="Unplaced"/>
</dbReference>
<evidence type="ECO:0000256" key="2">
    <source>
        <dbReference type="ARBA" id="ARBA00007313"/>
    </source>
</evidence>
<dbReference type="Pfam" id="PF22967">
    <property type="entry name" value="Ig_NUP210_1st"/>
    <property type="match status" value="1"/>
</dbReference>
<dbReference type="InterPro" id="IPR045197">
    <property type="entry name" value="NUP210-like"/>
</dbReference>
<evidence type="ECO:0000256" key="6">
    <source>
        <dbReference type="ARBA" id="ARBA00023136"/>
    </source>
</evidence>
<keyword evidence="4 11" id="KW-0732">Signal</keyword>
<dbReference type="Pfam" id="PF26182">
    <property type="entry name" value="Ig_NUP210_5th"/>
    <property type="match status" value="1"/>
</dbReference>
<dbReference type="SMART" id="SM00635">
    <property type="entry name" value="BID_2"/>
    <property type="match status" value="1"/>
</dbReference>
<dbReference type="Pfam" id="PF22962">
    <property type="entry name" value="Ig_NUP210_7th"/>
    <property type="match status" value="1"/>
</dbReference>
<evidence type="ECO:0000313" key="13">
    <source>
        <dbReference type="Proteomes" id="UP000694941"/>
    </source>
</evidence>
<feature type="transmembrane region" description="Helical" evidence="10">
    <location>
        <begin position="1827"/>
        <end position="1848"/>
    </location>
</feature>
<keyword evidence="5 10" id="KW-1133">Transmembrane helix</keyword>
<dbReference type="InterPro" id="IPR057586">
    <property type="entry name" value="Ig_NUP210_16th"/>
</dbReference>
<dbReference type="Pfam" id="PF24935">
    <property type="entry name" value="Ig_NUP210_6th"/>
    <property type="match status" value="1"/>
</dbReference>
<gene>
    <name evidence="14" type="primary">LOC106466897</name>
</gene>
<keyword evidence="8" id="KW-0539">Nucleus</keyword>
<keyword evidence="3 10" id="KW-0812">Transmembrane</keyword>
<evidence type="ECO:0000256" key="1">
    <source>
        <dbReference type="ARBA" id="ARBA00004590"/>
    </source>
</evidence>
<feature type="region of interest" description="Disordered" evidence="9">
    <location>
        <begin position="1886"/>
        <end position="1931"/>
    </location>
</feature>
<dbReference type="Pfam" id="PF26181">
    <property type="entry name" value="Ig_NUP210_13th"/>
    <property type="match status" value="1"/>
</dbReference>
<keyword evidence="6 10" id="KW-0472">Membrane</keyword>
<dbReference type="Pfam" id="PF02368">
    <property type="entry name" value="Big_2"/>
    <property type="match status" value="1"/>
</dbReference>
<dbReference type="InterPro" id="IPR056897">
    <property type="entry name" value="Ig_NUP210_4th"/>
</dbReference>
<dbReference type="Pfam" id="PF26184">
    <property type="entry name" value="Ig_NUP210_8th"/>
    <property type="match status" value="1"/>
</dbReference>
<dbReference type="RefSeq" id="XP_022250683.1">
    <property type="nucleotide sequence ID" value="XM_022394975.1"/>
</dbReference>
<dbReference type="InterPro" id="IPR058779">
    <property type="entry name" value="Ig_NUP210_13th"/>
</dbReference>
<comment type="similarity">
    <text evidence="2">Belongs to the NUP210 family.</text>
</comment>
<evidence type="ECO:0000313" key="14">
    <source>
        <dbReference type="RefSeq" id="XP_022250683.1"/>
    </source>
</evidence>
<keyword evidence="7" id="KW-0325">Glycoprotein</keyword>
<dbReference type="PANTHER" id="PTHR23019">
    <property type="entry name" value="NUCLEAR PORE MEMBRANE GLYCOPROTEIN GP210-RELATED"/>
    <property type="match status" value="1"/>
</dbReference>
<protein>
    <submittedName>
        <fullName evidence="14">Nuclear pore membrane glycoprotein 210-like isoform X1</fullName>
    </submittedName>
</protein>
<dbReference type="InterPro" id="IPR003343">
    <property type="entry name" value="Big_2"/>
</dbReference>
<dbReference type="Pfam" id="PF22963">
    <property type="entry name" value="Ig_NUP210_3rd"/>
    <property type="match status" value="1"/>
</dbReference>
<evidence type="ECO:0000256" key="4">
    <source>
        <dbReference type="ARBA" id="ARBA00022729"/>
    </source>
</evidence>
<dbReference type="InterPro" id="IPR008964">
    <property type="entry name" value="Invasin/intimin_cell_adhesion"/>
</dbReference>
<feature type="signal peptide" evidence="11">
    <location>
        <begin position="1"/>
        <end position="21"/>
    </location>
</feature>
<dbReference type="Pfam" id="PF25354">
    <property type="entry name" value="Ig_NUP210_16th"/>
    <property type="match status" value="1"/>
</dbReference>
<evidence type="ECO:0000256" key="7">
    <source>
        <dbReference type="ARBA" id="ARBA00023180"/>
    </source>
</evidence>
<feature type="domain" description="BIG2" evidence="12">
    <location>
        <begin position="1079"/>
        <end position="1154"/>
    </location>
</feature>
<organism evidence="13 14">
    <name type="scientific">Limulus polyphemus</name>
    <name type="common">Atlantic horseshoe crab</name>
    <dbReference type="NCBI Taxonomy" id="6850"/>
    <lineage>
        <taxon>Eukaryota</taxon>
        <taxon>Metazoa</taxon>
        <taxon>Ecdysozoa</taxon>
        <taxon>Arthropoda</taxon>
        <taxon>Chelicerata</taxon>
        <taxon>Merostomata</taxon>
        <taxon>Xiphosura</taxon>
        <taxon>Limulidae</taxon>
        <taxon>Limulus</taxon>
    </lineage>
</organism>
<dbReference type="Pfam" id="PF24991">
    <property type="entry name" value="Ig_NUP210_4th"/>
    <property type="match status" value="1"/>
</dbReference>
<dbReference type="Pfam" id="PF22969">
    <property type="entry name" value="Ig_NUP210_2nd"/>
    <property type="match status" value="1"/>
</dbReference>
<keyword evidence="13" id="KW-1185">Reference proteome</keyword>
<dbReference type="InterPro" id="IPR055097">
    <property type="entry name" value="Ig_NUP210_2nd"/>
</dbReference>
<evidence type="ECO:0000256" key="5">
    <source>
        <dbReference type="ARBA" id="ARBA00022989"/>
    </source>
</evidence>
<dbReference type="InterPro" id="IPR055096">
    <property type="entry name" value="Ig_NUP210_1st"/>
</dbReference>
<dbReference type="Gene3D" id="2.60.40.1080">
    <property type="match status" value="1"/>
</dbReference>
<sequence>MALTYVAIVTIFIVLIGKNNSSKLNVPRVLLPYNLDIPTNYSLEVTEGGCYKWSSSRTDVATVTPLDIESEKDCSTRAVVSAISRSPSRSSTIVLAQEERTGEILRCDVIVDAIHSIEIITTTRELYLENAPEAFEVHAKNDQEDTFSSLEGVPFEWTVSDGEVHGSAGVIRFLKFADSPYETPPSIDMWEKQGLHGSVVLVEGVKTGTAKVRAKLISLSYKHVHFSEVNLMVVANLILNPASVFLLPHSRVNYRVELIKQGRAHEISMPSDQYYLEVTNTTVAQLNTATSDVTALVEGQTTIVLKDRNIKSHEMPRQPSGNIDVVSPSYMSFEVAPSDNWALLEQTTYVIIVKIFDVRHHRIYLADNIRVKVNFPGKHFHVKISSVNGTHHIVQTLLPGPCKIKGELLGFVDEDGVLKSYEPTIRAVQDVIIYQKILVTPAFVLLPWDPIRKPTYSIYPMATGGTGFYKWISSNTTIASVTSKADDKNKAIVTTYGWREVNITAVDIHNSFFSNYMMVSIQPVADLEIVPSVVEAEIADSVIVPLRFYGYEDPVDKTKKKTFDECLDVPIDVDIVEKTVFLFIEDSKFPPMGGGCRSLEFVCKESGHSRIFVKYDVAPIHLKTTAVIGCFKPLKPVHPVRVAVLPIGSSKEIVFEGGPRPWPMYPKGHYSNLVAENKTLVRILPMLDPYRHNKDLHIFRVVCLDLSETPLELNVGNEKSATIPSPARSQSTINRIVCGEPYSLHLKVKLQEVKGQKAPCPISETAIRVPVHNYKQLEVEVWVKDKLGRKFANVSSFNLLWELSDYTLAKLKDYRDVVIESDGSKGYRKVHRNYQVIYPEGKAGLLKVTVKLTGYRADVIKKENARLLPPLDEPLTQSIELDLVDDPLIKPDEVSVFNHPSNKISLTVQRGSGYFFIETSDPSKAMVEYDGSSQIIQVTPVKDGSITITAHDLCLEPRVLGLAHVHISGISAINVDMIDKVEVGKTIIATVEVLDAQLKNLPASVFSLMNLRPVSSSNIISVKLNMLPDPHSYSAEYIVSGDSLGQTSLTFIAGSDKPPIQETDYHSKLVSSALLPVQVFPPLQLNPRNITLVVGATFQVTCVGGPHPQSNIEYVIEDQNIATVMGAGIVTATKLGNTTLTARAVGYVRDKGAFIVYSKDQVDIYVVPLHGIRIHTPLTRIEKGTKVPFHAFGLNEHESPFAFGTAIPSLLFHWSVNNPEVASLQSVYHQSGIQLGVENSFAVRLIAHQPGHVTIRLIVNPTGVTAHSYHQTHQCGTLTDEIQIQVFDKLALSKPPIFGNYILISPETQLQLKSNRDGIAQVSYQILSVDQPSAAEVSRNGLLKSRSKTGEASLMVTAMEEFGVNQSMSTLVKVKPVSHLMINAQSVIQTLNHSLPVIPVGLTIMFSVSAHDDFGRKFHMTNTKIKYRPSRFDLVWLTEGTENGTLIAKALKTGNTVLKVWDSKNPQLVDYVNIVVGHAVEPISSSITVGDVICFNSVLVSREGHHGTWSSADENIIHINPTTAVGVALQPGVGVINYNISGVFVTQYEVKISPLTTVTIDKGSLQYFTNAYLEKPYKISVFLGEAAEKRKSNIIGDNCASGDNSVLPSKFKPPFECELVLVDSQSAEVSVSDIFLTKAGFDFHTGQYFCSIEPISTVSQHQVSVLKSKLQLKVYLVNALYSAPEQPSYITMNFIPGFHTYVEELVLSNIQPTKTIGVTGVTSVLECVVALPSDTNILEVLPPESDAQVPHTLLFTVRVRDISSLWEVETLITPLHVQLECSITKQKKIIPVKLKLIGQRERNFQCQPLPRGWVGWHSLLQVVWESYQSWFCTTLSIIGTLAAIFIGYRAFFGSRDYYHGSQSGAFLQQNAAGESVTPVHTLPYSPWRQPSSQGSRDVTGPQPQLWSVDNSSGSPPSFKNSPHHSSSYRRR</sequence>
<name>A0ABM1T477_LIMPO</name>
<dbReference type="SUPFAM" id="SSF49373">
    <property type="entry name" value="Invasin/intimin cell-adhesion fragments"/>
    <property type="match status" value="2"/>
</dbReference>
<dbReference type="Pfam" id="PF22957">
    <property type="entry name" value="NUP210_Ig"/>
    <property type="match status" value="1"/>
</dbReference>
<dbReference type="InterPro" id="IPR056899">
    <property type="entry name" value="Ig_NUP210_9th"/>
</dbReference>
<dbReference type="Pfam" id="PF22959">
    <property type="entry name" value="Ig_NUP210_15th"/>
    <property type="match status" value="1"/>
</dbReference>
<evidence type="ECO:0000256" key="9">
    <source>
        <dbReference type="SAM" id="MobiDB-lite"/>
    </source>
</evidence>
<reference evidence="14" key="1">
    <citation type="submission" date="2025-08" db="UniProtKB">
        <authorList>
            <consortium name="RefSeq"/>
        </authorList>
    </citation>
    <scope>IDENTIFICATION</scope>
    <source>
        <tissue evidence="14">Muscle</tissue>
    </source>
</reference>
<evidence type="ECO:0000256" key="8">
    <source>
        <dbReference type="ARBA" id="ARBA00023242"/>
    </source>
</evidence>
<dbReference type="PANTHER" id="PTHR23019:SF0">
    <property type="entry name" value="NUCLEAR PORE MEMBRANE GLYCOPROTEIN 210"/>
    <property type="match status" value="1"/>
</dbReference>
<comment type="subcellular location">
    <subcellularLocation>
        <location evidence="1">Nucleus membrane</location>
        <topology evidence="1">Single-pass membrane protein</topology>
    </subcellularLocation>
</comment>
<evidence type="ECO:0000256" key="3">
    <source>
        <dbReference type="ARBA" id="ARBA00022692"/>
    </source>
</evidence>
<feature type="chain" id="PRO_5045512016" evidence="11">
    <location>
        <begin position="22"/>
        <end position="1931"/>
    </location>
</feature>
<evidence type="ECO:0000256" key="10">
    <source>
        <dbReference type="SAM" id="Phobius"/>
    </source>
</evidence>
<dbReference type="InterPro" id="IPR055099">
    <property type="entry name" value="Ig_NUP210_7th"/>
</dbReference>
<dbReference type="InterPro" id="IPR055098">
    <property type="entry name" value="Ig_NUP210_3rd"/>
</dbReference>
<evidence type="ECO:0000256" key="11">
    <source>
        <dbReference type="SAM" id="SignalP"/>
    </source>
</evidence>
<accession>A0ABM1T477</accession>
<dbReference type="Pfam" id="PF26183">
    <property type="entry name" value="Ig_NUP210_14th"/>
    <property type="match status" value="1"/>
</dbReference>
<feature type="compositionally biased region" description="Polar residues" evidence="9">
    <location>
        <begin position="1888"/>
        <end position="1925"/>
    </location>
</feature>